<dbReference type="GO" id="GO:0003678">
    <property type="term" value="F:DNA helicase activity"/>
    <property type="evidence" value="ECO:0007669"/>
    <property type="project" value="TreeGrafter"/>
</dbReference>
<comment type="similarity">
    <text evidence="10 13">In the N-terminal section; belongs to the UvrB family.</text>
</comment>
<dbReference type="GO" id="GO:0005737">
    <property type="term" value="C:cytoplasm"/>
    <property type="evidence" value="ECO:0007669"/>
    <property type="project" value="UniProtKB-SubCell"/>
</dbReference>
<dbReference type="FunFam" id="3.40.50.300:FF:000546">
    <property type="entry name" value="Transcription-repair-coupling factor"/>
    <property type="match status" value="1"/>
</dbReference>
<evidence type="ECO:0000259" key="14">
    <source>
        <dbReference type="PROSITE" id="PS51192"/>
    </source>
</evidence>
<evidence type="ECO:0000256" key="7">
    <source>
        <dbReference type="ARBA" id="ARBA00022840"/>
    </source>
</evidence>
<dbReference type="InterPro" id="IPR036101">
    <property type="entry name" value="CarD-like/TRCF_RID_sf"/>
</dbReference>
<dbReference type="SMART" id="SM00490">
    <property type="entry name" value="HELICc"/>
    <property type="match status" value="1"/>
</dbReference>
<evidence type="ECO:0000259" key="15">
    <source>
        <dbReference type="PROSITE" id="PS51194"/>
    </source>
</evidence>
<dbReference type="SMART" id="SM01058">
    <property type="entry name" value="CarD_TRCF"/>
    <property type="match status" value="1"/>
</dbReference>
<dbReference type="GO" id="GO:0006355">
    <property type="term" value="P:regulation of DNA-templated transcription"/>
    <property type="evidence" value="ECO:0007669"/>
    <property type="project" value="UniProtKB-UniRule"/>
</dbReference>
<dbReference type="Gene3D" id="3.30.2060.10">
    <property type="entry name" value="Penicillin-binding protein 1b domain"/>
    <property type="match status" value="1"/>
</dbReference>
<sequence length="1173" mass="131893">MTASASQTTLDLELSAKSKTILDLGISAKPGDKNHWGELQAAGRALAIAEAAQQFDGLSILITETAREAAAQSRALAFFSAEQDFPILNFPDWETLPYDIFSPHQDIVSARLQTLSNLPNAQHALLIVPLPTLMHRLAPTDFIASRTFAYEVGELLDRDELQQQLSRAGYNRVDTVYEHGEYAFRGSLIDIYPMGAVQPFRIDLLDDEIESLRLFDSESQRTSENVTEIELLPAREFPLDKQACNQFLNNWHTHFDKDPAKCPVYRDIKDGIAPQGIEYYLSLFFDETATLFDYLPEKVQLFSHVGIEDAALAFWQDSNARYAEYGVDPTRPILSPKELFLGVEEVFQQIKKLPRTEIDRQPAKAGAGSINFNLRAVPDVAVNSKLGNPLSTLQEFIERFDGRVLFCAESAGRREVLAGFLKKINIVATEVENWQGFINSSGSNNRFSVTTYPIDQGVYSPDQGICLITEGELFGQQVMQRRRRSKASESPDHIFKSLAELQHGAPVVHMDHGVGRFQGLVTLEVDKSVQEFLMLVYANDAKLYVPVSSLHLISRFGGGDQSMAPLHKLGTDKWSKAKEKAAKQIRDTAAELLDIYARRAARKGFAFNDNEEDYRKFSGEFPFEETADQLEAIDAVRRDLLSPQPMDRLVCGDVGFGKTEVAMRAAFTAVSSSKQVVILVPTTLLAHQHLQNFRDRFANWPIKVEELSRFRTSHEQDQVIADTESGKVDILISTHKLLHAKIDFERLGLLIIDEEHRFGVRQKDKIKSMRSSVDILTMTATPIPRTLNLSMHAVRDLSIIATPPARRLSVKTFIRQREDRVTREAILREILRGGQVYFLHNDVKNIQRTADELALLVPEARINVAHGQMRERQLEQVMSDFYHQRFNVLVCTTIIETGIDIPSANTILIERADKFGLAQLHQLRGRVGRSHHQAYAYLLTPPPKTMTSDALKRLEAISAADHLGSGFTLATNDLEIRGAGELLGEEQSGHIQAIGFTLYLEMLERAVNAIKNGKQAELGSALDQGIEVNLHLPALIPDDYLPDVNMRLTLYKRLANCQTERDLYELQVEMIDRFGLLPEPAKMLFELAKLRQMGERLGLIKIEAGPNGGRLKFSASTPVEPMTIIEMVQKRPGTFRLQNNDQLSFTTEMETAEERVDKLTFILDQLMPAENAN</sequence>
<keyword evidence="4 13" id="KW-0227">DNA damage</keyword>
<dbReference type="CDD" id="cd18810">
    <property type="entry name" value="SF2_C_TRCF"/>
    <property type="match status" value="1"/>
</dbReference>
<keyword evidence="6" id="KW-0347">Helicase</keyword>
<evidence type="ECO:0000256" key="4">
    <source>
        <dbReference type="ARBA" id="ARBA00022763"/>
    </source>
</evidence>
<dbReference type="Gene3D" id="3.90.1150.50">
    <property type="entry name" value="Transcription-repair-coupling factor, D7 domain"/>
    <property type="match status" value="1"/>
</dbReference>
<protein>
    <recommendedName>
        <fullName evidence="12 13">Transcription-repair-coupling factor</fullName>
        <shortName evidence="13">TRCF</shortName>
        <ecNumber evidence="13">3.6.4.-</ecNumber>
    </recommendedName>
</protein>
<dbReference type="Gene3D" id="3.40.50.11180">
    <property type="match status" value="1"/>
</dbReference>
<dbReference type="GO" id="GO:0000716">
    <property type="term" value="P:transcription-coupled nucleotide-excision repair, DNA damage recognition"/>
    <property type="evidence" value="ECO:0007669"/>
    <property type="project" value="UniProtKB-UniRule"/>
</dbReference>
<dbReference type="InterPro" id="IPR001650">
    <property type="entry name" value="Helicase_C-like"/>
</dbReference>
<dbReference type="PROSITE" id="PS51194">
    <property type="entry name" value="HELICASE_CTER"/>
    <property type="match status" value="1"/>
</dbReference>
<dbReference type="SMART" id="SM00982">
    <property type="entry name" value="TRCF"/>
    <property type="match status" value="1"/>
</dbReference>
<keyword evidence="5 13" id="KW-0378">Hydrolase</keyword>
<comment type="function">
    <text evidence="13">Couples transcription and DNA repair by recognizing RNA polymerase (RNAP) stalled at DNA lesions. Mediates ATP-dependent release of RNAP and its truncated transcript from the DNA, and recruitment of nucleotide excision repair machinery to the damaged site.</text>
</comment>
<dbReference type="InterPro" id="IPR011545">
    <property type="entry name" value="DEAD/DEAH_box_helicase_dom"/>
</dbReference>
<evidence type="ECO:0000256" key="12">
    <source>
        <dbReference type="ARBA" id="ARBA00070128"/>
    </source>
</evidence>
<evidence type="ECO:0000256" key="2">
    <source>
        <dbReference type="ARBA" id="ARBA00022490"/>
    </source>
</evidence>
<dbReference type="SUPFAM" id="SSF52540">
    <property type="entry name" value="P-loop containing nucleoside triphosphate hydrolases"/>
    <property type="match status" value="4"/>
</dbReference>
<keyword evidence="17" id="KW-1185">Reference proteome</keyword>
<gene>
    <name evidence="13" type="primary">mfd</name>
    <name evidence="16" type="ORF">GB2207_03284</name>
</gene>
<dbReference type="GO" id="GO:0003684">
    <property type="term" value="F:damaged DNA binding"/>
    <property type="evidence" value="ECO:0007669"/>
    <property type="project" value="InterPro"/>
</dbReference>
<dbReference type="NCBIfam" id="TIGR00580">
    <property type="entry name" value="mfd"/>
    <property type="match status" value="1"/>
</dbReference>
<dbReference type="HAMAP" id="MF_00969">
    <property type="entry name" value="TRCF"/>
    <property type="match status" value="1"/>
</dbReference>
<proteinExistence type="inferred from homology"/>
<dbReference type="SMART" id="SM00487">
    <property type="entry name" value="DEXDc"/>
    <property type="match status" value="1"/>
</dbReference>
<dbReference type="InterPro" id="IPR041471">
    <property type="entry name" value="UvrB_inter"/>
</dbReference>
<comment type="subcellular location">
    <subcellularLocation>
        <location evidence="1 13">Cytoplasm</location>
    </subcellularLocation>
</comment>
<dbReference type="HOGENOM" id="CLU_005122_1_3_6"/>
<keyword evidence="2 13" id="KW-0963">Cytoplasm</keyword>
<reference evidence="16 17" key="1">
    <citation type="submission" date="2006-03" db="EMBL/GenBank/DDBJ databases">
        <authorList>
            <person name="Giovannoni S.J."/>
            <person name="Cho J.-C."/>
            <person name="Ferriera S."/>
            <person name="Johnson J."/>
            <person name="Kravitz S."/>
            <person name="Halpern A."/>
            <person name="Remington K."/>
            <person name="Beeson K."/>
            <person name="Tran B."/>
            <person name="Rogers Y.-H."/>
            <person name="Friedman R."/>
            <person name="Venter J.C."/>
        </authorList>
    </citation>
    <scope>NUCLEOTIDE SEQUENCE [LARGE SCALE GENOMIC DNA]</scope>
    <source>
        <strain evidence="16 17">HTCC2207</strain>
    </source>
</reference>
<comment type="similarity">
    <text evidence="11 13">In the C-terminal section; belongs to the helicase family. RecG subfamily.</text>
</comment>
<dbReference type="InterPro" id="IPR003711">
    <property type="entry name" value="CarD-like/TRCF_RID"/>
</dbReference>
<dbReference type="InterPro" id="IPR037235">
    <property type="entry name" value="TRCF-like_C_D7"/>
</dbReference>
<dbReference type="InterPro" id="IPR004576">
    <property type="entry name" value="Mfd"/>
</dbReference>
<dbReference type="PANTHER" id="PTHR47964">
    <property type="entry name" value="ATP-DEPENDENT DNA HELICASE HOMOLOG RECG, CHLOROPLASTIC"/>
    <property type="match status" value="1"/>
</dbReference>
<dbReference type="eggNOG" id="COG1197">
    <property type="taxonomic scope" value="Bacteria"/>
</dbReference>
<dbReference type="InterPro" id="IPR014001">
    <property type="entry name" value="Helicase_ATP-bd"/>
</dbReference>
<dbReference type="GO" id="GO:0016787">
    <property type="term" value="F:hydrolase activity"/>
    <property type="evidence" value="ECO:0007669"/>
    <property type="project" value="UniProtKB-KW"/>
</dbReference>
<dbReference type="InterPro" id="IPR005118">
    <property type="entry name" value="TRCF_C"/>
</dbReference>
<evidence type="ECO:0000313" key="17">
    <source>
        <dbReference type="Proteomes" id="UP000005555"/>
    </source>
</evidence>
<evidence type="ECO:0000256" key="1">
    <source>
        <dbReference type="ARBA" id="ARBA00004496"/>
    </source>
</evidence>
<dbReference type="InterPro" id="IPR027417">
    <property type="entry name" value="P-loop_NTPase"/>
</dbReference>
<dbReference type="Proteomes" id="UP000005555">
    <property type="component" value="Unassembled WGS sequence"/>
</dbReference>
<evidence type="ECO:0000256" key="8">
    <source>
        <dbReference type="ARBA" id="ARBA00023125"/>
    </source>
</evidence>
<dbReference type="PANTHER" id="PTHR47964:SF1">
    <property type="entry name" value="ATP-DEPENDENT DNA HELICASE HOMOLOG RECG, CHLOROPLASTIC"/>
    <property type="match status" value="1"/>
</dbReference>
<dbReference type="PROSITE" id="PS51192">
    <property type="entry name" value="HELICASE_ATP_BIND_1"/>
    <property type="match status" value="1"/>
</dbReference>
<dbReference type="Pfam" id="PF00270">
    <property type="entry name" value="DEAD"/>
    <property type="match status" value="1"/>
</dbReference>
<keyword evidence="3 13" id="KW-0547">Nucleotide-binding</keyword>
<keyword evidence="9 13" id="KW-0234">DNA repair</keyword>
<feature type="domain" description="Helicase C-terminal" evidence="15">
    <location>
        <begin position="813"/>
        <end position="975"/>
    </location>
</feature>
<dbReference type="Gene3D" id="3.40.50.300">
    <property type="entry name" value="P-loop containing nucleotide triphosphate hydrolases"/>
    <property type="match status" value="2"/>
</dbReference>
<dbReference type="EMBL" id="AAPI01000005">
    <property type="protein sequence ID" value="EAS46627.1"/>
    <property type="molecule type" value="Genomic_DNA"/>
</dbReference>
<keyword evidence="7 13" id="KW-0067">ATP-binding</keyword>
<evidence type="ECO:0000256" key="9">
    <source>
        <dbReference type="ARBA" id="ARBA00023204"/>
    </source>
</evidence>
<dbReference type="Pfam" id="PF03461">
    <property type="entry name" value="TRCF"/>
    <property type="match status" value="1"/>
</dbReference>
<dbReference type="InterPro" id="IPR047112">
    <property type="entry name" value="RecG/Mfd"/>
</dbReference>
<dbReference type="NCBIfam" id="NF007966">
    <property type="entry name" value="PRK10689.1"/>
    <property type="match status" value="1"/>
</dbReference>
<dbReference type="STRING" id="314287.GB2207_03284"/>
<evidence type="ECO:0000256" key="10">
    <source>
        <dbReference type="ARBA" id="ARBA00061104"/>
    </source>
</evidence>
<dbReference type="FunFam" id="3.40.50.300:FF:000300">
    <property type="entry name" value="Transcription-repair-coupling factor"/>
    <property type="match status" value="1"/>
</dbReference>
<evidence type="ECO:0000256" key="6">
    <source>
        <dbReference type="ARBA" id="ARBA00022806"/>
    </source>
</evidence>
<dbReference type="SUPFAM" id="SSF141259">
    <property type="entry name" value="CarD-like"/>
    <property type="match status" value="1"/>
</dbReference>
<dbReference type="Gene3D" id="3.40.50.11140">
    <property type="match status" value="1"/>
</dbReference>
<dbReference type="EC" id="3.6.4.-" evidence="13"/>
<comment type="caution">
    <text evidence="16">The sequence shown here is derived from an EMBL/GenBank/DDBJ whole genome shotgun (WGS) entry which is preliminary data.</text>
</comment>
<evidence type="ECO:0000256" key="11">
    <source>
        <dbReference type="ARBA" id="ARBA00061399"/>
    </source>
</evidence>
<evidence type="ECO:0000256" key="5">
    <source>
        <dbReference type="ARBA" id="ARBA00022801"/>
    </source>
</evidence>
<dbReference type="Pfam" id="PF02559">
    <property type="entry name" value="CarD_TRCF_RID"/>
    <property type="match status" value="1"/>
</dbReference>
<accession>Q1YRI1</accession>
<dbReference type="AlphaFoldDB" id="Q1YRI1"/>
<evidence type="ECO:0000313" key="16">
    <source>
        <dbReference type="EMBL" id="EAS46627.1"/>
    </source>
</evidence>
<evidence type="ECO:0000256" key="3">
    <source>
        <dbReference type="ARBA" id="ARBA00022741"/>
    </source>
</evidence>
<dbReference type="Pfam" id="PF00271">
    <property type="entry name" value="Helicase_C"/>
    <property type="match status" value="1"/>
</dbReference>
<dbReference type="Pfam" id="PF17757">
    <property type="entry name" value="UvrB_inter"/>
    <property type="match status" value="1"/>
</dbReference>
<name>Q1YRI1_9GAMM</name>
<organism evidence="16 17">
    <name type="scientific">gamma proteobacterium HTCC2207</name>
    <dbReference type="NCBI Taxonomy" id="314287"/>
    <lineage>
        <taxon>Bacteria</taxon>
        <taxon>Pseudomonadati</taxon>
        <taxon>Pseudomonadota</taxon>
        <taxon>Gammaproteobacteria</taxon>
        <taxon>Cellvibrionales</taxon>
        <taxon>Porticoccaceae</taxon>
        <taxon>SAR92 clade</taxon>
    </lineage>
</organism>
<dbReference type="OrthoDB" id="9804325at2"/>
<dbReference type="Pfam" id="PF21132">
    <property type="entry name" value="MFD_D3"/>
    <property type="match status" value="1"/>
</dbReference>
<evidence type="ECO:0000256" key="13">
    <source>
        <dbReference type="HAMAP-Rule" id="MF_00969"/>
    </source>
</evidence>
<dbReference type="SUPFAM" id="SSF143517">
    <property type="entry name" value="TRCF domain-like"/>
    <property type="match status" value="1"/>
</dbReference>
<dbReference type="GO" id="GO:0005524">
    <property type="term" value="F:ATP binding"/>
    <property type="evidence" value="ECO:0007669"/>
    <property type="project" value="UniProtKB-UniRule"/>
</dbReference>
<dbReference type="Gene3D" id="2.40.10.170">
    <property type="match status" value="1"/>
</dbReference>
<feature type="domain" description="Helicase ATP-binding" evidence="14">
    <location>
        <begin position="639"/>
        <end position="800"/>
    </location>
</feature>
<keyword evidence="8 13" id="KW-0238">DNA-binding</keyword>
<dbReference type="CDD" id="cd17991">
    <property type="entry name" value="DEXHc_TRCF"/>
    <property type="match status" value="1"/>
</dbReference>
<dbReference type="InterPro" id="IPR048635">
    <property type="entry name" value="MFD_D3"/>
</dbReference>